<sequence>MKPYQIKNMIIDDGFYNAETVTADFTSEGKNFSVTFDKSDLGIVNAWAFENHTSVPIDLPEDLIESIKQDVKKKI</sequence>
<dbReference type="Proteomes" id="UP001235343">
    <property type="component" value="Unassembled WGS sequence"/>
</dbReference>
<proteinExistence type="predicted"/>
<protein>
    <submittedName>
        <fullName evidence="1">Uncharacterized protein</fullName>
    </submittedName>
</protein>
<keyword evidence="2" id="KW-1185">Reference proteome</keyword>
<comment type="caution">
    <text evidence="1">The sequence shown here is derived from an EMBL/GenBank/DDBJ whole genome shotgun (WGS) entry which is preliminary data.</text>
</comment>
<organism evidence="1 2">
    <name type="scientific">Aquibacillus rhizosphaerae</name>
    <dbReference type="NCBI Taxonomy" id="3051431"/>
    <lineage>
        <taxon>Bacteria</taxon>
        <taxon>Bacillati</taxon>
        <taxon>Bacillota</taxon>
        <taxon>Bacilli</taxon>
        <taxon>Bacillales</taxon>
        <taxon>Bacillaceae</taxon>
        <taxon>Aquibacillus</taxon>
    </lineage>
</organism>
<evidence type="ECO:0000313" key="1">
    <source>
        <dbReference type="EMBL" id="MDL4843189.1"/>
    </source>
</evidence>
<dbReference type="RefSeq" id="WP_285934486.1">
    <property type="nucleotide sequence ID" value="NZ_JASTZU010000063.1"/>
</dbReference>
<name>A0ABT7LBE8_9BACI</name>
<reference evidence="1 2" key="1">
    <citation type="submission" date="2023-06" db="EMBL/GenBank/DDBJ databases">
        <title>Aquibacillus rhizosphaerae LR5S19.</title>
        <authorList>
            <person name="Sun J.-Q."/>
        </authorList>
    </citation>
    <scope>NUCLEOTIDE SEQUENCE [LARGE SCALE GENOMIC DNA]</scope>
    <source>
        <strain evidence="1 2">LR5S19</strain>
    </source>
</reference>
<gene>
    <name evidence="1" type="ORF">QQS35_22380</name>
</gene>
<dbReference type="EMBL" id="JASTZU010000063">
    <property type="protein sequence ID" value="MDL4843189.1"/>
    <property type="molecule type" value="Genomic_DNA"/>
</dbReference>
<evidence type="ECO:0000313" key="2">
    <source>
        <dbReference type="Proteomes" id="UP001235343"/>
    </source>
</evidence>
<accession>A0ABT7LBE8</accession>